<dbReference type="InterPro" id="IPR006522">
    <property type="entry name" value="Phage_virion_morphogenesis"/>
</dbReference>
<gene>
    <name evidence="1" type="ORF">SM1_04</name>
</gene>
<organism evidence="1 2">
    <name type="scientific">Pseudomonas phage SM1</name>
    <dbReference type="NCBI Taxonomy" id="1772332"/>
    <lineage>
        <taxon>Viruses</taxon>
        <taxon>Duplodnaviria</taxon>
        <taxon>Heunggongvirae</taxon>
        <taxon>Uroviricota</taxon>
        <taxon>Caudoviricetes</taxon>
        <taxon>Samunavirus</taxon>
        <taxon>Samunavirus SM1</taxon>
    </lineage>
</organism>
<evidence type="ECO:0000313" key="2">
    <source>
        <dbReference type="Proteomes" id="UP000224832"/>
    </source>
</evidence>
<dbReference type="EMBL" id="KU245542">
    <property type="protein sequence ID" value="ALT57997.1"/>
    <property type="molecule type" value="Genomic_DNA"/>
</dbReference>
<dbReference type="OrthoDB" id="12183at10239"/>
<dbReference type="Pfam" id="PF05069">
    <property type="entry name" value="Phage_tail_S"/>
    <property type="match status" value="1"/>
</dbReference>
<protein>
    <submittedName>
        <fullName evidence="1">Putative virion morphogenesis protein</fullName>
    </submittedName>
</protein>
<evidence type="ECO:0000313" key="1">
    <source>
        <dbReference type="EMBL" id="ALT57997.1"/>
    </source>
</evidence>
<proteinExistence type="predicted"/>
<accession>A0A0U3DE67</accession>
<reference evidence="1 2" key="1">
    <citation type="submission" date="2015-12" db="EMBL/GenBank/DDBJ databases">
        <title>In silico genomic study of Pseudomonas phage SM1.</title>
        <authorList>
            <person name="Zawawi N.A.M."/>
            <person name="Mat-Arip Y."/>
            <person name="Wan-Jauhari W.K."/>
            <person name="Fauzi A.A."/>
            <person name="Yee F.J."/>
        </authorList>
    </citation>
    <scope>NUCLEOTIDE SEQUENCE [LARGE SCALE GENOMIC DNA]</scope>
</reference>
<name>A0A0U3DE67_9CAUD</name>
<dbReference type="Proteomes" id="UP000224832">
    <property type="component" value="Segment"/>
</dbReference>
<sequence>MVMNERYVGGAKKLQQRIATIRRNLALPALTSEIGDLLYRRTMDRFRRMVDPDENPWKDLAPATLRRKQAEGYGDAQKLVRKGFLRDSIQKITGGISGALFINTGAGVRIGITDPGVAEYAAVQNRGSRDGRIPARRFLGIGRLDVKSVDSFLRRKANNLGLD</sequence>
<keyword evidence="2" id="KW-1185">Reference proteome</keyword>